<dbReference type="Pfam" id="PF02558">
    <property type="entry name" value="ApbA"/>
    <property type="match status" value="1"/>
</dbReference>
<dbReference type="VEuPathDB" id="FungiDB:PC110_g17508"/>
<evidence type="ECO:0000313" key="3">
    <source>
        <dbReference type="Proteomes" id="UP000688947"/>
    </source>
</evidence>
<accession>A0A8T1U1L9</accession>
<reference evidence="2" key="1">
    <citation type="submission" date="2021-01" db="EMBL/GenBank/DDBJ databases">
        <title>Phytophthora aleatoria, a newly-described species from Pinus radiata is distinct from Phytophthora cactorum isolates based on comparative genomics.</title>
        <authorList>
            <person name="Mcdougal R."/>
            <person name="Panda P."/>
            <person name="Williams N."/>
            <person name="Studholme D.J."/>
        </authorList>
    </citation>
    <scope>NUCLEOTIDE SEQUENCE</scope>
    <source>
        <strain evidence="2">NZFS 3830</strain>
    </source>
</reference>
<sequence length="85" mass="9115">MSVYTKFAIIGAGSIGGAVADELPKKGATVSILTRDDTQHTLQAFFPDWNPAKYETFLAMVPALTPSTIQKSGLVCKTVNTQLKL</sequence>
<comment type="caution">
    <text evidence="2">The sequence shown here is derived from an EMBL/GenBank/DDBJ whole genome shotgun (WGS) entry which is preliminary data.</text>
</comment>
<organism evidence="2 3">
    <name type="scientific">Phytophthora cactorum</name>
    <dbReference type="NCBI Taxonomy" id="29920"/>
    <lineage>
        <taxon>Eukaryota</taxon>
        <taxon>Sar</taxon>
        <taxon>Stramenopiles</taxon>
        <taxon>Oomycota</taxon>
        <taxon>Peronosporomycetes</taxon>
        <taxon>Peronosporales</taxon>
        <taxon>Peronosporaceae</taxon>
        <taxon>Phytophthora</taxon>
    </lineage>
</organism>
<dbReference type="Proteomes" id="UP000688947">
    <property type="component" value="Unassembled WGS sequence"/>
</dbReference>
<gene>
    <name evidence="2" type="ORF">JG687_00012958</name>
</gene>
<proteinExistence type="predicted"/>
<dbReference type="EMBL" id="JAENGZ010000912">
    <property type="protein sequence ID" value="KAG6952519.1"/>
    <property type="molecule type" value="Genomic_DNA"/>
</dbReference>
<evidence type="ECO:0000313" key="2">
    <source>
        <dbReference type="EMBL" id="KAG6952519.1"/>
    </source>
</evidence>
<evidence type="ECO:0000259" key="1">
    <source>
        <dbReference type="Pfam" id="PF02558"/>
    </source>
</evidence>
<dbReference type="InterPro" id="IPR013332">
    <property type="entry name" value="KPR_N"/>
</dbReference>
<feature type="domain" description="Ketopantoate reductase N-terminal" evidence="1">
    <location>
        <begin position="7"/>
        <end position="39"/>
    </location>
</feature>
<name>A0A8T1U1L9_9STRA</name>
<dbReference type="OrthoDB" id="124257at2759"/>
<protein>
    <recommendedName>
        <fullName evidence="1">Ketopantoate reductase N-terminal domain-containing protein</fullName>
    </recommendedName>
</protein>
<dbReference type="AlphaFoldDB" id="A0A8T1U1L9"/>